<keyword evidence="4 7" id="KW-1133">Transmembrane helix</keyword>
<feature type="transmembrane region" description="Helical" evidence="7">
    <location>
        <begin position="359"/>
        <end position="376"/>
    </location>
</feature>
<evidence type="ECO:0000313" key="9">
    <source>
        <dbReference type="Proteomes" id="UP000241222"/>
    </source>
</evidence>
<reference evidence="8 9" key="1">
    <citation type="submission" date="2018-03" db="EMBL/GenBank/DDBJ databases">
        <title>Whole genome sequencing of Histamine producing bacteria.</title>
        <authorList>
            <person name="Butler K."/>
        </authorList>
    </citation>
    <scope>NUCLEOTIDE SEQUENCE [LARGE SCALE GENOMIC DNA]</scope>
    <source>
        <strain evidence="8 9">JCM 13586</strain>
    </source>
</reference>
<dbReference type="Gene3D" id="1.20.1530.10">
    <property type="entry name" value="Na+/H+ antiporter like domain"/>
    <property type="match status" value="1"/>
</dbReference>
<keyword evidence="9" id="KW-1185">Reference proteome</keyword>
<keyword evidence="7" id="KW-0050">Antiport</keyword>
<dbReference type="GO" id="GO:0005886">
    <property type="term" value="C:plasma membrane"/>
    <property type="evidence" value="ECO:0007669"/>
    <property type="project" value="UniProtKB-SubCell"/>
</dbReference>
<evidence type="ECO:0000256" key="2">
    <source>
        <dbReference type="ARBA" id="ARBA00022475"/>
    </source>
</evidence>
<dbReference type="PANTHER" id="PTHR30341:SF0">
    <property type="entry name" value="NA(+)_H(+) ANTIPORTER NHAA"/>
    <property type="match status" value="1"/>
</dbReference>
<dbReference type="AlphaFoldDB" id="A0A2T3IU52"/>
<dbReference type="HAMAP" id="MF_01844">
    <property type="entry name" value="NhaA"/>
    <property type="match status" value="1"/>
</dbReference>
<feature type="transmembrane region" description="Helical" evidence="7">
    <location>
        <begin position="42"/>
        <end position="67"/>
    </location>
</feature>
<dbReference type="NCBIfam" id="TIGR00773">
    <property type="entry name" value="NhaA"/>
    <property type="match status" value="1"/>
</dbReference>
<dbReference type="PANTHER" id="PTHR30341">
    <property type="entry name" value="SODIUM ION/PROTON ANTIPORTER NHAA-RELATED"/>
    <property type="match status" value="1"/>
</dbReference>
<keyword evidence="6 7" id="KW-0739">Sodium transport</keyword>
<gene>
    <name evidence="7 8" type="primary">nhaA</name>
    <name evidence="8" type="ORF">C9I99_20555</name>
</gene>
<keyword evidence="5 7" id="KW-0472">Membrane</keyword>
<comment type="caution">
    <text evidence="8">The sequence shown here is derived from an EMBL/GenBank/DDBJ whole genome shotgun (WGS) entry which is preliminary data.</text>
</comment>
<evidence type="ECO:0000256" key="3">
    <source>
        <dbReference type="ARBA" id="ARBA00022692"/>
    </source>
</evidence>
<name>A0A2T3IU52_9GAMM</name>
<feature type="transmembrane region" description="Helical" evidence="7">
    <location>
        <begin position="113"/>
        <end position="136"/>
    </location>
</feature>
<comment type="function">
    <text evidence="7">Na(+)/H(+) antiporter that extrudes sodium in exchange for external protons.</text>
</comment>
<dbReference type="InterPro" id="IPR004670">
    <property type="entry name" value="NhaA"/>
</dbReference>
<keyword evidence="7" id="KW-0406">Ion transport</keyword>
<evidence type="ECO:0000256" key="6">
    <source>
        <dbReference type="ARBA" id="ARBA00023201"/>
    </source>
</evidence>
<sequence>MTDAIRKFLKLESAGGIILIIAAAVAMVIANSPLQDLYNGTLHTYVAGLSISHWINDGLMAVFFLLIGLEVKRELIEGALNTKEKAIFPAIAAVGGMAAPALVYVLFNFSDPLAVQGWAIPAATDIAFALGIMALLGSRVPVTLKVFLLALAIIDDLGVIVIIALFYSSDLSTLALAVAFAATAALFVMNAKNVTKVSWYVVVGFILWVSVLKSGVHATLAGVVMGFAIPLSGENGLSDEHSPLKKMEHALHPYVAFLILPLFAFANAGISLDGVSLSGLTSMLPLGIALGLIIGKPLGIFTASYLAIKTGLATMPEGIGFRQIFAVSVLCGIGFTMSIFISSLAFVGAPEDFSTYSRLGILLGSTISAVVGYTMLSRSLPRTVAKENGGVI</sequence>
<dbReference type="InterPro" id="IPR023171">
    <property type="entry name" value="Na/H_antiporter_dom_sf"/>
</dbReference>
<feature type="transmembrane region" description="Helical" evidence="7">
    <location>
        <begin position="173"/>
        <end position="191"/>
    </location>
</feature>
<feature type="transmembrane region" description="Helical" evidence="7">
    <location>
        <begin position="320"/>
        <end position="347"/>
    </location>
</feature>
<organism evidence="8 9">
    <name type="scientific">Photobacterium lutimaris</name>
    <dbReference type="NCBI Taxonomy" id="388278"/>
    <lineage>
        <taxon>Bacteria</taxon>
        <taxon>Pseudomonadati</taxon>
        <taxon>Pseudomonadota</taxon>
        <taxon>Gammaproteobacteria</taxon>
        <taxon>Vibrionales</taxon>
        <taxon>Vibrionaceae</taxon>
        <taxon>Photobacterium</taxon>
    </lineage>
</organism>
<feature type="transmembrane region" description="Helical" evidence="7">
    <location>
        <begin position="251"/>
        <end position="272"/>
    </location>
</feature>
<keyword evidence="2 7" id="KW-1003">Cell membrane</keyword>
<evidence type="ECO:0000256" key="4">
    <source>
        <dbReference type="ARBA" id="ARBA00022989"/>
    </source>
</evidence>
<dbReference type="Proteomes" id="UP000241222">
    <property type="component" value="Unassembled WGS sequence"/>
</dbReference>
<proteinExistence type="inferred from homology"/>
<feature type="transmembrane region" description="Helical" evidence="7">
    <location>
        <begin position="87"/>
        <end position="107"/>
    </location>
</feature>
<feature type="transmembrane region" description="Helical" evidence="7">
    <location>
        <begin position="148"/>
        <end position="167"/>
    </location>
</feature>
<comment type="similarity">
    <text evidence="7">Belongs to the NhaA Na(+)/H(+) (TC 2.A.33) antiporter family.</text>
</comment>
<feature type="transmembrane region" description="Helical" evidence="7">
    <location>
        <begin position="198"/>
        <end position="231"/>
    </location>
</feature>
<dbReference type="EMBL" id="PYMH01000012">
    <property type="protein sequence ID" value="PSU31895.1"/>
    <property type="molecule type" value="Genomic_DNA"/>
</dbReference>
<evidence type="ECO:0000256" key="5">
    <source>
        <dbReference type="ARBA" id="ARBA00023136"/>
    </source>
</evidence>
<evidence type="ECO:0000256" key="7">
    <source>
        <dbReference type="HAMAP-Rule" id="MF_01844"/>
    </source>
</evidence>
<feature type="transmembrane region" description="Helical" evidence="7">
    <location>
        <begin position="12"/>
        <end position="30"/>
    </location>
</feature>
<protein>
    <recommendedName>
        <fullName evidence="7">Na(+)/H(+) antiporter NhaA</fullName>
    </recommendedName>
    <alternativeName>
        <fullName evidence="7">Sodium/proton antiporter NhaA</fullName>
    </alternativeName>
</protein>
<evidence type="ECO:0000313" key="8">
    <source>
        <dbReference type="EMBL" id="PSU31895.1"/>
    </source>
</evidence>
<comment type="catalytic activity">
    <reaction evidence="7">
        <text>Na(+)(in) + 2 H(+)(out) = Na(+)(out) + 2 H(+)(in)</text>
        <dbReference type="Rhea" id="RHEA:29251"/>
        <dbReference type="ChEBI" id="CHEBI:15378"/>
        <dbReference type="ChEBI" id="CHEBI:29101"/>
    </reaction>
</comment>
<comment type="subcellular location">
    <subcellularLocation>
        <location evidence="1">Cell inner membrane</location>
        <topology evidence="1">Multi-pass membrane protein</topology>
    </subcellularLocation>
    <subcellularLocation>
        <location evidence="7">Cell membrane</location>
        <topology evidence="7">Multi-pass membrane protein</topology>
    </subcellularLocation>
</comment>
<evidence type="ECO:0000256" key="1">
    <source>
        <dbReference type="ARBA" id="ARBA00004429"/>
    </source>
</evidence>
<dbReference type="NCBIfam" id="NF007111">
    <property type="entry name" value="PRK09560.1"/>
    <property type="match status" value="1"/>
</dbReference>
<dbReference type="NCBIfam" id="NF007112">
    <property type="entry name" value="PRK09561.1"/>
    <property type="match status" value="1"/>
</dbReference>
<dbReference type="GO" id="GO:0015385">
    <property type="term" value="F:sodium:proton antiporter activity"/>
    <property type="evidence" value="ECO:0007669"/>
    <property type="project" value="UniProtKB-UniRule"/>
</dbReference>
<keyword evidence="3 7" id="KW-0812">Transmembrane</keyword>
<dbReference type="GO" id="GO:0006885">
    <property type="term" value="P:regulation of pH"/>
    <property type="evidence" value="ECO:0007669"/>
    <property type="project" value="UniProtKB-UniRule"/>
</dbReference>
<dbReference type="RefSeq" id="WP_107350708.1">
    <property type="nucleotide sequence ID" value="NZ_PYMH01000012.1"/>
</dbReference>
<keyword evidence="7" id="KW-0915">Sodium</keyword>
<feature type="transmembrane region" description="Helical" evidence="7">
    <location>
        <begin position="284"/>
        <end position="308"/>
    </location>
</feature>
<dbReference type="OrthoDB" id="9808135at2"/>
<dbReference type="Pfam" id="PF06965">
    <property type="entry name" value="Na_H_antiport_1"/>
    <property type="match status" value="1"/>
</dbReference>
<keyword evidence="7" id="KW-0813">Transport</keyword>
<accession>A0A2T3IU52</accession>